<dbReference type="Gene3D" id="2.40.70.10">
    <property type="entry name" value="Acid Proteases"/>
    <property type="match status" value="1"/>
</dbReference>
<evidence type="ECO:0000256" key="3">
    <source>
        <dbReference type="ARBA" id="ARBA00022695"/>
    </source>
</evidence>
<dbReference type="Pfam" id="PF00665">
    <property type="entry name" value="rve"/>
    <property type="match status" value="1"/>
</dbReference>
<dbReference type="Pfam" id="PF17919">
    <property type="entry name" value="RT_RNaseH_2"/>
    <property type="match status" value="1"/>
</dbReference>
<feature type="region of interest" description="Disordered" evidence="7">
    <location>
        <begin position="1448"/>
        <end position="1539"/>
    </location>
</feature>
<dbReference type="Gene3D" id="1.10.340.70">
    <property type="match status" value="1"/>
</dbReference>
<dbReference type="InterPro" id="IPR012337">
    <property type="entry name" value="RNaseH-like_sf"/>
</dbReference>
<evidence type="ECO:0000256" key="1">
    <source>
        <dbReference type="ARBA" id="ARBA00012493"/>
    </source>
</evidence>
<dbReference type="Pfam" id="PF23309">
    <property type="entry name" value="DUF7083"/>
    <property type="match status" value="1"/>
</dbReference>
<sequence length="1539" mass="173270">MADGGSDRDGQNGVDPAGVYNQRQLNQPIIPATSTTTTVHPQQQQQQQIFVPVMTTHQQQQPFIPVSSAQQQQQFPTFPPHQTQAPQVSTDVFMQLVHMVQQSITQSQMQHQQMMAQMMKQQQQSDDERRQFYRSISSSINVQVPPNPEQILDSLASNIKEFRYKAESNATFAAWYSRYDDLFEKDAARLDDEAKVRLLMRKLGLSEHERYVSYILPKLPKEFSFAQTVVKLKSLFGAKESVISRRYRCLQIAKNPTEDHVAFACRVNKACVEFELGKLTEEQFKCLVYVCGLKSENDVEIRTRLLTKIEDNNDVTLEQLSEECQRLFNLKHDSAMIESQAPYSEVQAVRKFGGKRFGKHDRESPRRFSSDAVQRPSYACWLCGALHYARDCSYRKHKCSDCGQVGHREGYCESAKYRRPGSKKKKKGVSTKVVVVDVCSVQQRRRFVSVGLSGTDIRLQLDTASDITVISRESWKKLGSPALSASTVKAKTASGNILSLDGEFECDVTIGESTQRALIRVTENKLHLLGADLVDVFNLWSVPMDSFCCHVSGSPTTTAALKSSFPNVFSEQLGLCSKTKVKLELKESVRPVFCPKRPVAYAMYDAVDQELDRLEKLNIITPVEYSEWAAPIVVVRKANGTIRICGDYSTRLNAALQPNQYPLPLPDDIFAKLANCKYFSQIDLSDAFLQVEVDEQCRKLLTINTHRGLYSYNRLPPGVKVAPGAFQQITDTMLAGLECTSGYLDDVIIGGRTEEEHDRNLRAALKRIQDFGFTIRPEKCTFRKQQVQYVGHVVDSRGLRPDPAKIEAITKLPPPTDVSGVRSFLGAINYYGKFVPNMRKLRYPLDNLLKAEAKFQWTPECQKAFEHFKKILSSDLLLTHYDPKREIIVSADASSVGLGATISHKFPDGTIKVVQHASRALTKAEQGYSQPDREGLAIIFAVTKFHKMLFGRHFRLQTDHQPLLRIFGSKKGIPVYTANRLQRFALHLLLYDFEIEYVPTHKFGNADLLSRLINQHVKPEEDYVIASLNLEEDLRSVVTNTVKVLPLNFRAVAQSTQADPLLRKVYHHIQHGWPESKLSGSDIQRFQARKESLSVVDGCIMFAERLVIPSLLRKRCLEQLHRGHPGMQRMKALARSYVYWPSLDADIVNFVKACQQCASVARSPPHSPPVPWPKPTAPWQRVHVDYAGPIEGEYYLIAVDAFSKWPEIIQTTRITSAVTITILRGLFARLGMPVTLVSDNGTQFTSAEFADFCASNGIEHLTTAPFHPQSNGQAERFVDTFKRAVKKIREGRGSIQQALDIFLLTYRSTPNRALPDQKSPSEVMFGRKIRTCLELLRPPPVRTPVQPSDDKKPRSFCRNDTVYAKLYGRNGWKWVPGTVVEKIGDVMYNVWVEDHRMLRSHINQLRSRQAAGTTPKQPVRQAASSQHSLPLDILLGAWNLPSRLSGTPTPSLVPSASASSPTLGPVSSPEPTMLGSPPARASSTPRHEAPATPSMSSSSTTSTSTEFESAVEVEPVVDLPRRSSRTRRPPVRFDPYHLY</sequence>
<dbReference type="SUPFAM" id="SSF56672">
    <property type="entry name" value="DNA/RNA polymerases"/>
    <property type="match status" value="1"/>
</dbReference>
<dbReference type="PROSITE" id="PS50878">
    <property type="entry name" value="RT_POL"/>
    <property type="match status" value="1"/>
</dbReference>
<protein>
    <recommendedName>
        <fullName evidence="1">RNA-directed DNA polymerase</fullName>
        <ecNumber evidence="1">2.7.7.49</ecNumber>
    </recommendedName>
</protein>
<dbReference type="InterPro" id="IPR050951">
    <property type="entry name" value="Retrovirus_Pol_polyprotein"/>
</dbReference>
<evidence type="ECO:0000256" key="7">
    <source>
        <dbReference type="SAM" id="MobiDB-lite"/>
    </source>
</evidence>
<feature type="domain" description="Reverse transcriptase" evidence="8">
    <location>
        <begin position="616"/>
        <end position="794"/>
    </location>
</feature>
<dbReference type="SUPFAM" id="SSF50630">
    <property type="entry name" value="Acid proteases"/>
    <property type="match status" value="1"/>
</dbReference>
<dbReference type="Gene3D" id="3.30.70.270">
    <property type="match status" value="2"/>
</dbReference>
<dbReference type="PROSITE" id="PS50994">
    <property type="entry name" value="INTEGRASE"/>
    <property type="match status" value="1"/>
</dbReference>
<keyword evidence="5" id="KW-0255">Endonuclease</keyword>
<dbReference type="RefSeq" id="XP_062711364.1">
    <property type="nucleotide sequence ID" value="XM_062855380.1"/>
</dbReference>
<dbReference type="Gene3D" id="3.30.420.10">
    <property type="entry name" value="Ribonuclease H-like superfamily/Ribonuclease H"/>
    <property type="match status" value="1"/>
</dbReference>
<evidence type="ECO:0000313" key="10">
    <source>
        <dbReference type="EnsemblMetazoa" id="AALFPA23_003885.P4536"/>
    </source>
</evidence>
<dbReference type="InterPro" id="IPR021109">
    <property type="entry name" value="Peptidase_aspartic_dom_sf"/>
</dbReference>
<feature type="region of interest" description="Disordered" evidence="7">
    <location>
        <begin position="1406"/>
        <end position="1425"/>
    </location>
</feature>
<dbReference type="InterPro" id="IPR041577">
    <property type="entry name" value="RT_RNaseH_2"/>
</dbReference>
<dbReference type="EnsemblMetazoa" id="AALFPA23_003885.R4536">
    <property type="protein sequence ID" value="AALFPA23_003885.P4536"/>
    <property type="gene ID" value="AALFPA23_003885"/>
</dbReference>
<dbReference type="InterPro" id="IPR036397">
    <property type="entry name" value="RNaseH_sf"/>
</dbReference>
<keyword evidence="5" id="KW-0378">Hydrolase</keyword>
<dbReference type="SUPFAM" id="SSF53098">
    <property type="entry name" value="Ribonuclease H-like"/>
    <property type="match status" value="1"/>
</dbReference>
<keyword evidence="3" id="KW-0548">Nucleotidyltransferase</keyword>
<evidence type="ECO:0000256" key="5">
    <source>
        <dbReference type="ARBA" id="ARBA00022759"/>
    </source>
</evidence>
<dbReference type="CDD" id="cd01647">
    <property type="entry name" value="RT_LTR"/>
    <property type="match status" value="1"/>
</dbReference>
<dbReference type="InterPro" id="IPR001584">
    <property type="entry name" value="Integrase_cat-core"/>
</dbReference>
<evidence type="ECO:0000256" key="6">
    <source>
        <dbReference type="ARBA" id="ARBA00023268"/>
    </source>
</evidence>
<dbReference type="InterPro" id="IPR055510">
    <property type="entry name" value="DUF7083"/>
</dbReference>
<dbReference type="InterPro" id="IPR043128">
    <property type="entry name" value="Rev_trsase/Diguanyl_cyclase"/>
</dbReference>
<reference evidence="10" key="2">
    <citation type="submission" date="2025-05" db="UniProtKB">
        <authorList>
            <consortium name="EnsemblMetazoa"/>
        </authorList>
    </citation>
    <scope>IDENTIFICATION</scope>
    <source>
        <strain evidence="10">Foshan</strain>
    </source>
</reference>
<dbReference type="PANTHER" id="PTHR37984">
    <property type="entry name" value="PROTEIN CBG26694"/>
    <property type="match status" value="1"/>
</dbReference>
<keyword evidence="2" id="KW-0808">Transferase</keyword>
<evidence type="ECO:0000256" key="4">
    <source>
        <dbReference type="ARBA" id="ARBA00022722"/>
    </source>
</evidence>
<dbReference type="Proteomes" id="UP000069940">
    <property type="component" value="Unassembled WGS sequence"/>
</dbReference>
<dbReference type="Gene3D" id="3.10.10.10">
    <property type="entry name" value="HIV Type 1 Reverse Transcriptase, subunit A, domain 1"/>
    <property type="match status" value="1"/>
</dbReference>
<dbReference type="EC" id="2.7.7.49" evidence="1"/>
<dbReference type="GeneID" id="134289500"/>
<evidence type="ECO:0000259" key="8">
    <source>
        <dbReference type="PROSITE" id="PS50878"/>
    </source>
</evidence>
<dbReference type="InterPro" id="IPR000477">
    <property type="entry name" value="RT_dom"/>
</dbReference>
<keyword evidence="6" id="KW-0511">Multifunctional enzyme</keyword>
<evidence type="ECO:0000259" key="9">
    <source>
        <dbReference type="PROSITE" id="PS50994"/>
    </source>
</evidence>
<feature type="compositionally biased region" description="Low complexity" evidence="7">
    <location>
        <begin position="1448"/>
        <end position="1463"/>
    </location>
</feature>
<organism evidence="10 11">
    <name type="scientific">Aedes albopictus</name>
    <name type="common">Asian tiger mosquito</name>
    <name type="synonym">Stegomyia albopicta</name>
    <dbReference type="NCBI Taxonomy" id="7160"/>
    <lineage>
        <taxon>Eukaryota</taxon>
        <taxon>Metazoa</taxon>
        <taxon>Ecdysozoa</taxon>
        <taxon>Arthropoda</taxon>
        <taxon>Hexapoda</taxon>
        <taxon>Insecta</taxon>
        <taxon>Pterygota</taxon>
        <taxon>Neoptera</taxon>
        <taxon>Endopterygota</taxon>
        <taxon>Diptera</taxon>
        <taxon>Nematocera</taxon>
        <taxon>Culicoidea</taxon>
        <taxon>Culicidae</taxon>
        <taxon>Culicinae</taxon>
        <taxon>Aedini</taxon>
        <taxon>Aedes</taxon>
        <taxon>Stegomyia</taxon>
    </lineage>
</organism>
<accession>A0ABM1XXZ9</accession>
<evidence type="ECO:0000256" key="2">
    <source>
        <dbReference type="ARBA" id="ARBA00022679"/>
    </source>
</evidence>
<name>A0ABM1XXZ9_AEDAL</name>
<feature type="compositionally biased region" description="Low complexity" evidence="7">
    <location>
        <begin position="1490"/>
        <end position="1514"/>
    </location>
</feature>
<feature type="domain" description="Integrase catalytic" evidence="9">
    <location>
        <begin position="1174"/>
        <end position="1328"/>
    </location>
</feature>
<dbReference type="InterPro" id="IPR043502">
    <property type="entry name" value="DNA/RNA_pol_sf"/>
</dbReference>
<dbReference type="Pfam" id="PF17921">
    <property type="entry name" value="Integrase_H2C2"/>
    <property type="match status" value="1"/>
</dbReference>
<dbReference type="InterPro" id="IPR041588">
    <property type="entry name" value="Integrase_H2C2"/>
</dbReference>
<keyword evidence="4" id="KW-0540">Nuclease</keyword>
<keyword evidence="11" id="KW-1185">Reference proteome</keyword>
<dbReference type="Pfam" id="PF00078">
    <property type="entry name" value="RVT_1"/>
    <property type="match status" value="1"/>
</dbReference>
<dbReference type="CDD" id="cd09274">
    <property type="entry name" value="RNase_HI_RT_Ty3"/>
    <property type="match status" value="1"/>
</dbReference>
<reference evidence="11" key="1">
    <citation type="journal article" date="2015" name="Proc. Natl. Acad. Sci. U.S.A.">
        <title>Genome sequence of the Asian Tiger mosquito, Aedes albopictus, reveals insights into its biology, genetics, and evolution.</title>
        <authorList>
            <person name="Chen X.G."/>
            <person name="Jiang X."/>
            <person name="Gu J."/>
            <person name="Xu M."/>
            <person name="Wu Y."/>
            <person name="Deng Y."/>
            <person name="Zhang C."/>
            <person name="Bonizzoni M."/>
            <person name="Dermauw W."/>
            <person name="Vontas J."/>
            <person name="Armbruster P."/>
            <person name="Huang X."/>
            <person name="Yang Y."/>
            <person name="Zhang H."/>
            <person name="He W."/>
            <person name="Peng H."/>
            <person name="Liu Y."/>
            <person name="Wu K."/>
            <person name="Chen J."/>
            <person name="Lirakis M."/>
            <person name="Topalis P."/>
            <person name="Van Leeuwen T."/>
            <person name="Hall A.B."/>
            <person name="Jiang X."/>
            <person name="Thorpe C."/>
            <person name="Mueller R.L."/>
            <person name="Sun C."/>
            <person name="Waterhouse R.M."/>
            <person name="Yan G."/>
            <person name="Tu Z.J."/>
            <person name="Fang X."/>
            <person name="James A.A."/>
        </authorList>
    </citation>
    <scope>NUCLEOTIDE SEQUENCE [LARGE SCALE GENOMIC DNA]</scope>
    <source>
        <strain evidence="11">Foshan</strain>
    </source>
</reference>
<proteinExistence type="predicted"/>
<evidence type="ECO:0000313" key="11">
    <source>
        <dbReference type="Proteomes" id="UP000069940"/>
    </source>
</evidence>
<dbReference type="PANTHER" id="PTHR37984:SF5">
    <property type="entry name" value="PROTEIN NYNRIN-LIKE"/>
    <property type="match status" value="1"/>
</dbReference>